<evidence type="ECO:0000256" key="7">
    <source>
        <dbReference type="RuleBase" id="RU363032"/>
    </source>
</evidence>
<dbReference type="EMBL" id="CP095071">
    <property type="protein sequence ID" value="UOQ83507.1"/>
    <property type="molecule type" value="Genomic_DNA"/>
</dbReference>
<dbReference type="CDD" id="cd06261">
    <property type="entry name" value="TM_PBP2"/>
    <property type="match status" value="1"/>
</dbReference>
<dbReference type="InterPro" id="IPR000515">
    <property type="entry name" value="MetI-like"/>
</dbReference>
<feature type="transmembrane region" description="Helical" evidence="7">
    <location>
        <begin position="9"/>
        <end position="31"/>
    </location>
</feature>
<keyword evidence="3" id="KW-1003">Cell membrane</keyword>
<dbReference type="Proteomes" id="UP000831537">
    <property type="component" value="Chromosome"/>
</dbReference>
<evidence type="ECO:0000256" key="5">
    <source>
        <dbReference type="ARBA" id="ARBA00022989"/>
    </source>
</evidence>
<feature type="transmembrane region" description="Helical" evidence="7">
    <location>
        <begin position="72"/>
        <end position="93"/>
    </location>
</feature>
<sequence>MGILKKKYLVAFMFLLPSLIGLTIFVLYPIVSSFVMSFTNWDGLSPMAFKGLDNYIQLWSDETFRISLLNNFYYTGVSVPLTIIFSILLAVMMNVKINGIGFFRVLYFLPNVTAAIAVGVIWSSMFTREGPVNQLMTFIVEDPPNWLGSSLWAMPAIIIVSVWKGVGYFAIILLAGLQGIPHHLYEAATIDGANRWKQFIHVTIPVLSPVIFFCTIMAMISSFQVFDTIVAMTEGGPGRSTNVLVYHIYNTAFMDFEFGYASAMSYILFIIILIVTIIQFRSQKRWVHF</sequence>
<evidence type="ECO:0000256" key="4">
    <source>
        <dbReference type="ARBA" id="ARBA00022692"/>
    </source>
</evidence>
<dbReference type="PANTHER" id="PTHR30193">
    <property type="entry name" value="ABC TRANSPORTER PERMEASE PROTEIN"/>
    <property type="match status" value="1"/>
</dbReference>
<feature type="transmembrane region" description="Helical" evidence="7">
    <location>
        <begin position="258"/>
        <end position="280"/>
    </location>
</feature>
<feature type="transmembrane region" description="Helical" evidence="7">
    <location>
        <begin position="198"/>
        <end position="220"/>
    </location>
</feature>
<dbReference type="InterPro" id="IPR035277">
    <property type="entry name" value="MalF_N"/>
</dbReference>
<feature type="domain" description="ABC transmembrane type-1" evidence="8">
    <location>
        <begin position="68"/>
        <end position="279"/>
    </location>
</feature>
<evidence type="ECO:0000256" key="6">
    <source>
        <dbReference type="ARBA" id="ARBA00023136"/>
    </source>
</evidence>
<dbReference type="Gene3D" id="1.10.3720.10">
    <property type="entry name" value="MetI-like"/>
    <property type="match status" value="1"/>
</dbReference>
<reference evidence="9 10" key="1">
    <citation type="submission" date="2022-04" db="EMBL/GenBank/DDBJ databases">
        <title>Gracilibacillus sp. isolated from saltern.</title>
        <authorList>
            <person name="Won M."/>
            <person name="Lee C.-M."/>
            <person name="Woen H.-Y."/>
            <person name="Kwon S.-W."/>
        </authorList>
    </citation>
    <scope>NUCLEOTIDE SEQUENCE [LARGE SCALE GENOMIC DNA]</scope>
    <source>
        <strain evidence="9 10">SSPM10-3</strain>
    </source>
</reference>
<feature type="transmembrane region" description="Helical" evidence="7">
    <location>
        <begin position="152"/>
        <end position="177"/>
    </location>
</feature>
<dbReference type="Gene3D" id="1.20.58.370">
    <property type="entry name" value="MalF N-terminal region-like"/>
    <property type="match status" value="1"/>
</dbReference>
<dbReference type="Pfam" id="PF00528">
    <property type="entry name" value="BPD_transp_1"/>
    <property type="match status" value="1"/>
</dbReference>
<name>A0ABY4GIB1_9BACI</name>
<keyword evidence="4 7" id="KW-0812">Transmembrane</keyword>
<keyword evidence="2 7" id="KW-0813">Transport</keyword>
<evidence type="ECO:0000256" key="2">
    <source>
        <dbReference type="ARBA" id="ARBA00022448"/>
    </source>
</evidence>
<evidence type="ECO:0000256" key="3">
    <source>
        <dbReference type="ARBA" id="ARBA00022475"/>
    </source>
</evidence>
<dbReference type="InterPro" id="IPR035906">
    <property type="entry name" value="MetI-like_sf"/>
</dbReference>
<dbReference type="SUPFAM" id="SSF161098">
    <property type="entry name" value="MetI-like"/>
    <property type="match status" value="1"/>
</dbReference>
<evidence type="ECO:0000256" key="1">
    <source>
        <dbReference type="ARBA" id="ARBA00004651"/>
    </source>
</evidence>
<organism evidence="9 10">
    <name type="scientific">Gracilibacillus salinarum</name>
    <dbReference type="NCBI Taxonomy" id="2932255"/>
    <lineage>
        <taxon>Bacteria</taxon>
        <taxon>Bacillati</taxon>
        <taxon>Bacillota</taxon>
        <taxon>Bacilli</taxon>
        <taxon>Bacillales</taxon>
        <taxon>Bacillaceae</taxon>
        <taxon>Gracilibacillus</taxon>
    </lineage>
</organism>
<dbReference type="SUPFAM" id="SSF160964">
    <property type="entry name" value="MalF N-terminal region-like"/>
    <property type="match status" value="1"/>
</dbReference>
<keyword evidence="5 7" id="KW-1133">Transmembrane helix</keyword>
<evidence type="ECO:0000259" key="8">
    <source>
        <dbReference type="PROSITE" id="PS50928"/>
    </source>
</evidence>
<gene>
    <name evidence="9" type="ORF">MUN87_12110</name>
</gene>
<evidence type="ECO:0000313" key="10">
    <source>
        <dbReference type="Proteomes" id="UP000831537"/>
    </source>
</evidence>
<comment type="similarity">
    <text evidence="7">Belongs to the binding-protein-dependent transport system permease family.</text>
</comment>
<accession>A0ABY4GIB1</accession>
<proteinExistence type="inferred from homology"/>
<keyword evidence="10" id="KW-1185">Reference proteome</keyword>
<evidence type="ECO:0000313" key="9">
    <source>
        <dbReference type="EMBL" id="UOQ83507.1"/>
    </source>
</evidence>
<dbReference type="PROSITE" id="PS50928">
    <property type="entry name" value="ABC_TM1"/>
    <property type="match status" value="1"/>
</dbReference>
<protein>
    <submittedName>
        <fullName evidence="9">Sugar ABC transporter permease</fullName>
    </submittedName>
</protein>
<dbReference type="PANTHER" id="PTHR30193:SF37">
    <property type="entry name" value="INNER MEMBRANE ABC TRANSPORTER PERMEASE PROTEIN YCJO"/>
    <property type="match status" value="1"/>
</dbReference>
<dbReference type="InterPro" id="IPR051393">
    <property type="entry name" value="ABC_transporter_permease"/>
</dbReference>
<comment type="subcellular location">
    <subcellularLocation>
        <location evidence="1 7">Cell membrane</location>
        <topology evidence="1 7">Multi-pass membrane protein</topology>
    </subcellularLocation>
</comment>
<feature type="transmembrane region" description="Helical" evidence="7">
    <location>
        <begin position="105"/>
        <end position="126"/>
    </location>
</feature>
<dbReference type="RefSeq" id="WP_244740452.1">
    <property type="nucleotide sequence ID" value="NZ_CP095071.1"/>
</dbReference>
<keyword evidence="6 7" id="KW-0472">Membrane</keyword>